<comment type="caution">
    <text evidence="2">The sequence shown here is derived from an EMBL/GenBank/DDBJ whole genome shotgun (WGS) entry which is preliminary data.</text>
</comment>
<protein>
    <submittedName>
        <fullName evidence="2">Uncharacterized protein</fullName>
    </submittedName>
</protein>
<dbReference type="RefSeq" id="WP_370396463.1">
    <property type="nucleotide sequence ID" value="NZ_JALBUT010000002.1"/>
</dbReference>
<feature type="transmembrane region" description="Helical" evidence="1">
    <location>
        <begin position="48"/>
        <end position="65"/>
    </location>
</feature>
<accession>A0ABU4WGY2</accession>
<evidence type="ECO:0000313" key="3">
    <source>
        <dbReference type="Proteomes" id="UP001275932"/>
    </source>
</evidence>
<proteinExistence type="predicted"/>
<keyword evidence="1" id="KW-0812">Transmembrane</keyword>
<reference evidence="2 3" key="1">
    <citation type="submission" date="2022-03" db="EMBL/GenBank/DDBJ databases">
        <title>Novel taxa within the pig intestine.</title>
        <authorList>
            <person name="Wylensek D."/>
            <person name="Bishof K."/>
            <person name="Afrizal A."/>
            <person name="Clavel T."/>
        </authorList>
    </citation>
    <scope>NUCLEOTIDE SEQUENCE [LARGE SCALE GENOMIC DNA]</scope>
    <source>
        <strain evidence="2 3">CLA-KB-P66</strain>
    </source>
</reference>
<keyword evidence="3" id="KW-1185">Reference proteome</keyword>
<gene>
    <name evidence="2" type="ORF">MOX91_02320</name>
</gene>
<evidence type="ECO:0000256" key="1">
    <source>
        <dbReference type="SAM" id="Phobius"/>
    </source>
</evidence>
<name>A0ABU4WGY2_9BACT</name>
<dbReference type="Proteomes" id="UP001275932">
    <property type="component" value="Unassembled WGS sequence"/>
</dbReference>
<sequence>MFLISKIVPHFFTDFDDYWGHSDWLFAFLMISLFTVICASWEGRKRCWVAALFLCLGVGYYSSVIPHKRDRGINLEGTYSLPKVKFEYSPENDPRDYYSRKIEAEPVLKYGYYKFAGGWDFSKIKESKYSKPFFYSPTENPEIFENAYDNIMKVLPVIDENKSTKDLQNYLSDKSDIRFLKMDHELKKEDALDLSYFMYITNSNDDGFYFIELELKLKGDK</sequence>
<organism evidence="2 3">
    <name type="scientific">Intestinicryptomonas porci</name>
    <dbReference type="NCBI Taxonomy" id="2926320"/>
    <lineage>
        <taxon>Bacteria</taxon>
        <taxon>Pseudomonadati</taxon>
        <taxon>Verrucomicrobiota</taxon>
        <taxon>Opitutia</taxon>
        <taxon>Opitutales</taxon>
        <taxon>Intestinicryptomonaceae</taxon>
        <taxon>Intestinicryptomonas</taxon>
    </lineage>
</organism>
<dbReference type="EMBL" id="JALBUT010000002">
    <property type="protein sequence ID" value="MDX8415018.1"/>
    <property type="molecule type" value="Genomic_DNA"/>
</dbReference>
<feature type="transmembrane region" description="Helical" evidence="1">
    <location>
        <begin position="24"/>
        <end position="41"/>
    </location>
</feature>
<keyword evidence="1" id="KW-1133">Transmembrane helix</keyword>
<evidence type="ECO:0000313" key="2">
    <source>
        <dbReference type="EMBL" id="MDX8415018.1"/>
    </source>
</evidence>
<keyword evidence="1" id="KW-0472">Membrane</keyword>